<dbReference type="SUPFAM" id="SSF52980">
    <property type="entry name" value="Restriction endonuclease-like"/>
    <property type="match status" value="1"/>
</dbReference>
<dbReference type="GO" id="GO:0016787">
    <property type="term" value="F:hydrolase activity"/>
    <property type="evidence" value="ECO:0007669"/>
    <property type="project" value="UniProtKB-KW"/>
</dbReference>
<reference evidence="5 6" key="1">
    <citation type="submission" date="2016-12" db="EMBL/GenBank/DDBJ databases">
        <authorList>
            <person name="Song W.-J."/>
            <person name="Kurnit D.M."/>
        </authorList>
    </citation>
    <scope>NUCLEOTIDE SEQUENCE [LARGE SCALE GENOMIC DNA]</scope>
    <source>
        <strain evidence="5 6">CECT 9026</strain>
    </source>
</reference>
<evidence type="ECO:0008006" key="7">
    <source>
        <dbReference type="Google" id="ProtNLM"/>
    </source>
</evidence>
<dbReference type="Pfam" id="PF00271">
    <property type="entry name" value="Helicase_C"/>
    <property type="match status" value="1"/>
</dbReference>
<proteinExistence type="predicted"/>
<dbReference type="SMART" id="SM00490">
    <property type="entry name" value="HELICc"/>
    <property type="match status" value="1"/>
</dbReference>
<dbReference type="GO" id="GO:0009307">
    <property type="term" value="P:DNA restriction-modification system"/>
    <property type="evidence" value="ECO:0007669"/>
    <property type="project" value="InterPro"/>
</dbReference>
<dbReference type="RefSeq" id="WP_074373917.1">
    <property type="nucleotide sequence ID" value="NZ_AP024907.1"/>
</dbReference>
<dbReference type="InterPro" id="IPR014001">
    <property type="entry name" value="Helicase_ATP-bd"/>
</dbReference>
<name>A0A1N6M7K3_9VIBR</name>
<dbReference type="EMBL" id="FSSB01000018">
    <property type="protein sequence ID" value="SIO95428.1"/>
    <property type="molecule type" value="Genomic_DNA"/>
</dbReference>
<feature type="domain" description="Helicase ATP-binding" evidence="3">
    <location>
        <begin position="482"/>
        <end position="681"/>
    </location>
</feature>
<keyword evidence="2" id="KW-0547">Nucleotide-binding</keyword>
<dbReference type="Gene3D" id="3.40.50.10810">
    <property type="entry name" value="Tandem AAA-ATPase domain"/>
    <property type="match status" value="1"/>
</dbReference>
<dbReference type="InterPro" id="IPR011856">
    <property type="entry name" value="tRNA_endonuc-like_dom_sf"/>
</dbReference>
<evidence type="ECO:0000313" key="6">
    <source>
        <dbReference type="Proteomes" id="UP000184774"/>
    </source>
</evidence>
<dbReference type="InterPro" id="IPR001650">
    <property type="entry name" value="Helicase_C-like"/>
</dbReference>
<dbReference type="InterPro" id="IPR011335">
    <property type="entry name" value="Restrct_endonuc-II-like"/>
</dbReference>
<dbReference type="OrthoDB" id="9760715at2"/>
<gene>
    <name evidence="5" type="ORF">VSP9026_03172</name>
</gene>
<dbReference type="PANTHER" id="PTHR45629">
    <property type="entry name" value="SNF2/RAD54 FAMILY MEMBER"/>
    <property type="match status" value="1"/>
</dbReference>
<dbReference type="InterPro" id="IPR000330">
    <property type="entry name" value="SNF2_N"/>
</dbReference>
<protein>
    <recommendedName>
        <fullName evidence="7">ATP-dependent helicase HepA</fullName>
    </recommendedName>
</protein>
<dbReference type="InterPro" id="IPR038718">
    <property type="entry name" value="SNF2-like_sf"/>
</dbReference>
<dbReference type="Pfam" id="PF00176">
    <property type="entry name" value="SNF2-rel_dom"/>
    <property type="match status" value="1"/>
</dbReference>
<dbReference type="GO" id="GO:0003677">
    <property type="term" value="F:DNA binding"/>
    <property type="evidence" value="ECO:0007669"/>
    <property type="project" value="InterPro"/>
</dbReference>
<dbReference type="PROSITE" id="PS51194">
    <property type="entry name" value="HELICASE_CTER"/>
    <property type="match status" value="1"/>
</dbReference>
<evidence type="ECO:0000259" key="3">
    <source>
        <dbReference type="PROSITE" id="PS51192"/>
    </source>
</evidence>
<evidence type="ECO:0000256" key="1">
    <source>
        <dbReference type="ARBA" id="ARBA00022801"/>
    </source>
</evidence>
<dbReference type="GO" id="GO:0005524">
    <property type="term" value="F:ATP binding"/>
    <property type="evidence" value="ECO:0007669"/>
    <property type="project" value="InterPro"/>
</dbReference>
<sequence>MAIGSLISRFFSSTDKSECFDVICDDGLDFSADKKVLNAITIGNAGEYITAQYVCLKMLEEQGLVTAFPDGFMMPSDTAVRLSAEERELLKLAEVWTGGIEVDVTGRSSHPDFAVSFSVSNFRGQMTKSYQISGPYIQFSEQSKYLLSPQQLIAFQALASHHSSAKSEYDNLLLIHALQQAQEQGGRINLQHFDKLRIITPDQIAVEAEVDASGNLILTPNLGQKASHNKMQRVLGQLTHDSATTLRIGDEIVLFNEEKLDAVKQIISNRVIPKHQVKQFLKTPTAFIDASLVDLDLGFSLRVHGATVFKHAYFGETDQSGIDWFAQAANAEVIYPFSKIKDTVSDAETLEQLSQKIDDAIQTGATVIDFMGNTYEIPDKDVAHTVLNEIKHNLDIGHETIANEVDDKDVTENEGQVSEQDGIYVVDIDLNDDDLSQESTVVVKNLDHVLDKHELDWSNHKRTPFLHQEIGVRWILGLEDKARSEDTISGAILADDMGLGKTFMALSAIEHSYQRCESMDVTQKPVLIVAPLSLLENWQDEVDKTFHTSPFNDVVILQSDADLSTFRLGGTEIRGSSGNDDELELRYSLKVGKAFLNERLDLPKRLVITTYQTLRDYQFSLCLIDWGMVVFDEAQNIKNPNSLQSRAAKGLKADFKLVATGTPVENSLADFWCLMDTACPGYLGSYQEFRATYISPLLKAAGDEVEAIRHQLGRALREKVGALMLRRVKEDNLEGLPEKHLHAGGHFDGWNYLDSLHSVMQGYQCNVYEGSILSQLQNEDSHALTTLARLRDSSLHPRLADGGRLDVGKSFKETLAIYQESGKLMSLLTTLEQIKAKQQKVIIFAVNKRLQSFLSVSLGQLFGLGPLSVINGDAKAVSKNRLSPTRKTMIEAFEAKDGFNIIVMSPVAAGVGLTVVGANHVIHLERHWNPAKEAQATDRVYRIGQKEDVHIYVPLLYHPEYESFDVNLHRLLTKKTQLKDAVITPEDVIPQPAGMGNGVFGDTLSTRITAENVDHLSWQQFEALCVEIFAKQMSSESCYLTKQGSDHGADGIIVGKQGTSILIQSKFTLRRYEGYKAVQEITSAKPIYENALKTTFDRLVFMTNSSTLGKKVMEVAKACDVEVIGRAMLLELLSKTEVTYKDVLTRLDKQRLSL</sequence>
<dbReference type="GO" id="GO:0004386">
    <property type="term" value="F:helicase activity"/>
    <property type="evidence" value="ECO:0007669"/>
    <property type="project" value="UniProtKB-KW"/>
</dbReference>
<keyword evidence="1" id="KW-0378">Hydrolase</keyword>
<dbReference type="InterPro" id="IPR027417">
    <property type="entry name" value="P-loop_NTPase"/>
</dbReference>
<dbReference type="AlphaFoldDB" id="A0A1N6M7K3"/>
<dbReference type="InterPro" id="IPR050496">
    <property type="entry name" value="SNF2_RAD54_helicase_repair"/>
</dbReference>
<accession>A0A1N6M7K3</accession>
<dbReference type="SMART" id="SM00487">
    <property type="entry name" value="DEXDc"/>
    <property type="match status" value="1"/>
</dbReference>
<feature type="domain" description="Helicase C-terminal" evidence="4">
    <location>
        <begin position="823"/>
        <end position="989"/>
    </location>
</feature>
<evidence type="ECO:0000259" key="4">
    <source>
        <dbReference type="PROSITE" id="PS51194"/>
    </source>
</evidence>
<dbReference type="PANTHER" id="PTHR45629:SF7">
    <property type="entry name" value="DNA EXCISION REPAIR PROTEIN ERCC-6-RELATED"/>
    <property type="match status" value="1"/>
</dbReference>
<dbReference type="SUPFAM" id="SSF52540">
    <property type="entry name" value="P-loop containing nucleoside triphosphate hydrolases"/>
    <property type="match status" value="2"/>
</dbReference>
<dbReference type="Pfam" id="PF04471">
    <property type="entry name" value="Mrr_cat"/>
    <property type="match status" value="1"/>
</dbReference>
<dbReference type="Proteomes" id="UP000184774">
    <property type="component" value="Unassembled WGS sequence"/>
</dbReference>
<dbReference type="PROSITE" id="PS51192">
    <property type="entry name" value="HELICASE_ATP_BIND_1"/>
    <property type="match status" value="1"/>
</dbReference>
<organism evidence="5 6">
    <name type="scientific">Vibrio spartinae</name>
    <dbReference type="NCBI Taxonomy" id="1918945"/>
    <lineage>
        <taxon>Bacteria</taxon>
        <taxon>Pseudomonadati</taxon>
        <taxon>Pseudomonadota</taxon>
        <taxon>Gammaproteobacteria</taxon>
        <taxon>Vibrionales</taxon>
        <taxon>Vibrionaceae</taxon>
        <taxon>Vibrio</taxon>
    </lineage>
</organism>
<dbReference type="GO" id="GO:0004519">
    <property type="term" value="F:endonuclease activity"/>
    <property type="evidence" value="ECO:0007669"/>
    <property type="project" value="InterPro"/>
</dbReference>
<dbReference type="Gene3D" id="3.40.50.300">
    <property type="entry name" value="P-loop containing nucleotide triphosphate hydrolases"/>
    <property type="match status" value="1"/>
</dbReference>
<dbReference type="InterPro" id="IPR049730">
    <property type="entry name" value="SNF2/RAD54-like_C"/>
</dbReference>
<keyword evidence="2" id="KW-0067">ATP-binding</keyword>
<dbReference type="InterPro" id="IPR007560">
    <property type="entry name" value="Restrct_endonuc_IV_Mrr"/>
</dbReference>
<evidence type="ECO:0000256" key="2">
    <source>
        <dbReference type="ARBA" id="ARBA00022806"/>
    </source>
</evidence>
<dbReference type="CDD" id="cd18793">
    <property type="entry name" value="SF2_C_SNF"/>
    <property type="match status" value="1"/>
</dbReference>
<keyword evidence="2" id="KW-0347">Helicase</keyword>
<evidence type="ECO:0000313" key="5">
    <source>
        <dbReference type="EMBL" id="SIO95428.1"/>
    </source>
</evidence>
<dbReference type="Gene3D" id="3.40.1350.10">
    <property type="match status" value="1"/>
</dbReference>